<dbReference type="Proteomes" id="UP001595724">
    <property type="component" value="Unassembled WGS sequence"/>
</dbReference>
<accession>A0ABV7UX94</accession>
<comment type="caution">
    <text evidence="2">The sequence shown here is derived from an EMBL/GenBank/DDBJ whole genome shotgun (WGS) entry which is preliminary data.</text>
</comment>
<dbReference type="RefSeq" id="WP_386712585.1">
    <property type="nucleotide sequence ID" value="NZ_JBHRYF010000014.1"/>
</dbReference>
<reference evidence="3" key="1">
    <citation type="journal article" date="2019" name="Int. J. Syst. Evol. Microbiol.">
        <title>The Global Catalogue of Microorganisms (GCM) 10K type strain sequencing project: providing services to taxonomists for standard genome sequencing and annotation.</title>
        <authorList>
            <consortium name="The Broad Institute Genomics Platform"/>
            <consortium name="The Broad Institute Genome Sequencing Center for Infectious Disease"/>
            <person name="Wu L."/>
            <person name="Ma J."/>
        </authorList>
    </citation>
    <scope>NUCLEOTIDE SEQUENCE [LARGE SCALE GENOMIC DNA]</scope>
    <source>
        <strain evidence="3">KCTC 42211</strain>
    </source>
</reference>
<organism evidence="2 3">
    <name type="scientific">Luteimonas notoginsengisoli</name>
    <dbReference type="NCBI Taxonomy" id="1578200"/>
    <lineage>
        <taxon>Bacteria</taxon>
        <taxon>Pseudomonadati</taxon>
        <taxon>Pseudomonadota</taxon>
        <taxon>Gammaproteobacteria</taxon>
        <taxon>Lysobacterales</taxon>
        <taxon>Lysobacteraceae</taxon>
        <taxon>Luteimonas</taxon>
    </lineage>
</organism>
<evidence type="ECO:0000256" key="1">
    <source>
        <dbReference type="SAM" id="MobiDB-lite"/>
    </source>
</evidence>
<gene>
    <name evidence="2" type="ORF">ACFOM9_14875</name>
</gene>
<dbReference type="EMBL" id="JBHRYF010000014">
    <property type="protein sequence ID" value="MFC3661343.1"/>
    <property type="molecule type" value="Genomic_DNA"/>
</dbReference>
<sequence>MSAESKVGEITKGGQPVWSYDLRGMSMFWIPKAEELDRMVRLGFVAWTEDCERIRETVRTDGAVPYDHPPSTLTVCFFLAALAVENLLKGCLVVEKPETIKDGRFRGDAIGSHDLLVIAREAGVSLTNDEEDFCRIGTEAIMSFGRYHMSKKAQHDTAQLTIKQSAFPIYEALFNKLHRRLKETPWKRADGSGPDYVAPPMSRGPRSPAACRARASRPNS</sequence>
<evidence type="ECO:0000313" key="2">
    <source>
        <dbReference type="EMBL" id="MFC3661343.1"/>
    </source>
</evidence>
<feature type="region of interest" description="Disordered" evidence="1">
    <location>
        <begin position="185"/>
        <end position="220"/>
    </location>
</feature>
<keyword evidence="3" id="KW-1185">Reference proteome</keyword>
<evidence type="ECO:0000313" key="3">
    <source>
        <dbReference type="Proteomes" id="UP001595724"/>
    </source>
</evidence>
<protein>
    <submittedName>
        <fullName evidence="2">Uncharacterized protein</fullName>
    </submittedName>
</protein>
<feature type="compositionally biased region" description="Low complexity" evidence="1">
    <location>
        <begin position="203"/>
        <end position="220"/>
    </location>
</feature>
<proteinExistence type="predicted"/>
<name>A0ABV7UX94_9GAMM</name>